<keyword evidence="2 7" id="KW-0813">Transport</keyword>
<sequence length="314" mass="35351">MQISTRQQNRLFTANRRRIAAVKRQWPLYIFMLAPMAFFIIFKYLPMAGVVVAFKDYNIFKGVIGSEWIGLDVFREIFAQPQFYKALRNTLMLNVISLLTFPVPIILAILLNELRMKWFKRLSQTLLYLPHFISWVIVGGMAIRLLATNTGSVNEFITGLGGTPIPFLEDSLHWIATYVGIGVWRHAGWGMILYLAALTGINKELYEAADVDGASRMRKIWHITLPGIKPTIVVLFIIQIGHMADIGFEQPYALQNGYVMDVAQVISTYVYTVGIQSAQFALATAVGLFQSVVGVILLLSAELVSRKVNNQGIF</sequence>
<evidence type="ECO:0000313" key="10">
    <source>
        <dbReference type="Proteomes" id="UP000077134"/>
    </source>
</evidence>
<reference evidence="9 10" key="1">
    <citation type="submission" date="2016-02" db="EMBL/GenBank/DDBJ databases">
        <title>Paenibacillus sp. LPB0068, isolated from Crassostrea gigas.</title>
        <authorList>
            <person name="Shin S.-K."/>
            <person name="Yi H."/>
        </authorList>
    </citation>
    <scope>NUCLEOTIDE SEQUENCE [LARGE SCALE GENOMIC DNA]</scope>
    <source>
        <strain evidence="9 10">LPB0068</strain>
    </source>
</reference>
<keyword evidence="6 7" id="KW-0472">Membrane</keyword>
<proteinExistence type="inferred from homology"/>
<evidence type="ECO:0000256" key="1">
    <source>
        <dbReference type="ARBA" id="ARBA00004651"/>
    </source>
</evidence>
<feature type="transmembrane region" description="Helical" evidence="7">
    <location>
        <begin position="280"/>
        <end position="299"/>
    </location>
</feature>
<dbReference type="PANTHER" id="PTHR43227">
    <property type="entry name" value="BLL4140 PROTEIN"/>
    <property type="match status" value="1"/>
</dbReference>
<keyword evidence="9" id="KW-0547">Nucleotide-binding</keyword>
<feature type="domain" description="ABC transmembrane type-1" evidence="8">
    <location>
        <begin position="86"/>
        <end position="301"/>
    </location>
</feature>
<dbReference type="Gene3D" id="1.10.3720.10">
    <property type="entry name" value="MetI-like"/>
    <property type="match status" value="1"/>
</dbReference>
<dbReference type="PROSITE" id="PS50928">
    <property type="entry name" value="ABC_TM1"/>
    <property type="match status" value="1"/>
</dbReference>
<gene>
    <name evidence="9" type="ORF">PNBC_02460</name>
</gene>
<dbReference type="CDD" id="cd06261">
    <property type="entry name" value="TM_PBP2"/>
    <property type="match status" value="1"/>
</dbReference>
<dbReference type="KEGG" id="pcx:LPB68_01065"/>
<keyword evidence="5 7" id="KW-1133">Transmembrane helix</keyword>
<feature type="transmembrane region" description="Helical" evidence="7">
    <location>
        <begin position="126"/>
        <end position="147"/>
    </location>
</feature>
<evidence type="ECO:0000256" key="4">
    <source>
        <dbReference type="ARBA" id="ARBA00022692"/>
    </source>
</evidence>
<keyword evidence="10" id="KW-1185">Reference proteome</keyword>
<dbReference type="OrthoDB" id="9785836at2"/>
<feature type="transmembrane region" description="Helical" evidence="7">
    <location>
        <begin position="220"/>
        <end position="241"/>
    </location>
</feature>
<feature type="transmembrane region" description="Helical" evidence="7">
    <location>
        <begin position="91"/>
        <end position="114"/>
    </location>
</feature>
<dbReference type="RefSeq" id="WP_068654891.1">
    <property type="nucleotide sequence ID" value="NZ_CP017770.1"/>
</dbReference>
<dbReference type="AlphaFoldDB" id="A0A167F8F2"/>
<dbReference type="Proteomes" id="UP000077134">
    <property type="component" value="Unassembled WGS sequence"/>
</dbReference>
<dbReference type="SUPFAM" id="SSF161098">
    <property type="entry name" value="MetI-like"/>
    <property type="match status" value="1"/>
</dbReference>
<dbReference type="PANTHER" id="PTHR43227:SF11">
    <property type="entry name" value="BLL4140 PROTEIN"/>
    <property type="match status" value="1"/>
</dbReference>
<evidence type="ECO:0000313" key="9">
    <source>
        <dbReference type="EMBL" id="OAB76302.1"/>
    </source>
</evidence>
<evidence type="ECO:0000256" key="2">
    <source>
        <dbReference type="ARBA" id="ARBA00022448"/>
    </source>
</evidence>
<name>A0A167F8F2_9BACL</name>
<evidence type="ECO:0000256" key="7">
    <source>
        <dbReference type="RuleBase" id="RU363032"/>
    </source>
</evidence>
<dbReference type="InterPro" id="IPR000515">
    <property type="entry name" value="MetI-like"/>
</dbReference>
<keyword evidence="9" id="KW-0067">ATP-binding</keyword>
<keyword evidence="3" id="KW-1003">Cell membrane</keyword>
<evidence type="ECO:0000256" key="3">
    <source>
        <dbReference type="ARBA" id="ARBA00022475"/>
    </source>
</evidence>
<dbReference type="STRING" id="1763538.LPB68_01065"/>
<protein>
    <submittedName>
        <fullName evidence="9">Polysaccharide ABC transporter ATP-binding protein</fullName>
    </submittedName>
</protein>
<feature type="transmembrane region" description="Helical" evidence="7">
    <location>
        <begin position="26"/>
        <end position="45"/>
    </location>
</feature>
<dbReference type="GO" id="GO:0055085">
    <property type="term" value="P:transmembrane transport"/>
    <property type="evidence" value="ECO:0007669"/>
    <property type="project" value="InterPro"/>
</dbReference>
<accession>A0A167F8F2</accession>
<comment type="caution">
    <text evidence="9">The sequence shown here is derived from an EMBL/GenBank/DDBJ whole genome shotgun (WGS) entry which is preliminary data.</text>
</comment>
<dbReference type="GO" id="GO:0005886">
    <property type="term" value="C:plasma membrane"/>
    <property type="evidence" value="ECO:0007669"/>
    <property type="project" value="UniProtKB-SubCell"/>
</dbReference>
<dbReference type="GO" id="GO:0005524">
    <property type="term" value="F:ATP binding"/>
    <property type="evidence" value="ECO:0007669"/>
    <property type="project" value="UniProtKB-KW"/>
</dbReference>
<keyword evidence="4 7" id="KW-0812">Transmembrane</keyword>
<evidence type="ECO:0000256" key="6">
    <source>
        <dbReference type="ARBA" id="ARBA00023136"/>
    </source>
</evidence>
<comment type="similarity">
    <text evidence="7">Belongs to the binding-protein-dependent transport system permease family.</text>
</comment>
<evidence type="ECO:0000256" key="5">
    <source>
        <dbReference type="ARBA" id="ARBA00022989"/>
    </source>
</evidence>
<feature type="transmembrane region" description="Helical" evidence="7">
    <location>
        <begin position="175"/>
        <end position="199"/>
    </location>
</feature>
<dbReference type="InterPro" id="IPR050809">
    <property type="entry name" value="UgpAE/MalFG_permease"/>
</dbReference>
<organism evidence="9 10">
    <name type="scientific">Paenibacillus crassostreae</name>
    <dbReference type="NCBI Taxonomy" id="1763538"/>
    <lineage>
        <taxon>Bacteria</taxon>
        <taxon>Bacillati</taxon>
        <taxon>Bacillota</taxon>
        <taxon>Bacilli</taxon>
        <taxon>Bacillales</taxon>
        <taxon>Paenibacillaceae</taxon>
        <taxon>Paenibacillus</taxon>
    </lineage>
</organism>
<dbReference type="EMBL" id="LSFN01000005">
    <property type="protein sequence ID" value="OAB76302.1"/>
    <property type="molecule type" value="Genomic_DNA"/>
</dbReference>
<dbReference type="Pfam" id="PF00528">
    <property type="entry name" value="BPD_transp_1"/>
    <property type="match status" value="1"/>
</dbReference>
<evidence type="ECO:0000259" key="8">
    <source>
        <dbReference type="PROSITE" id="PS50928"/>
    </source>
</evidence>
<dbReference type="InterPro" id="IPR035906">
    <property type="entry name" value="MetI-like_sf"/>
</dbReference>
<comment type="subcellular location">
    <subcellularLocation>
        <location evidence="1 7">Cell membrane</location>
        <topology evidence="1 7">Multi-pass membrane protein</topology>
    </subcellularLocation>
</comment>